<dbReference type="PANTHER" id="PTHR45979:SF30">
    <property type="entry name" value="NUCLEOTIDYLTRANSFERASE"/>
    <property type="match status" value="1"/>
</dbReference>
<accession>A0ABQ7J937</accession>
<keyword evidence="4" id="KW-1185">Reference proteome</keyword>
<comment type="caution">
    <text evidence="3">The sequence shown here is derived from an EMBL/GenBank/DDBJ whole genome shotgun (WGS) entry which is preliminary data.</text>
</comment>
<organism evidence="3 4">
    <name type="scientific">Cardiosporidium cionae</name>
    <dbReference type="NCBI Taxonomy" id="476202"/>
    <lineage>
        <taxon>Eukaryota</taxon>
        <taxon>Sar</taxon>
        <taxon>Alveolata</taxon>
        <taxon>Apicomplexa</taxon>
        <taxon>Aconoidasida</taxon>
        <taxon>Nephromycida</taxon>
        <taxon>Cardiosporidium</taxon>
    </lineage>
</organism>
<feature type="region of interest" description="Disordered" evidence="1">
    <location>
        <begin position="422"/>
        <end position="462"/>
    </location>
</feature>
<dbReference type="InterPro" id="IPR058920">
    <property type="entry name" value="PAP-OAS1-bd-rel"/>
</dbReference>
<feature type="domain" description="PAP/OAS1 substrate-binding-related" evidence="2">
    <location>
        <begin position="313"/>
        <end position="382"/>
    </location>
</feature>
<evidence type="ECO:0000259" key="2">
    <source>
        <dbReference type="Pfam" id="PF26180"/>
    </source>
</evidence>
<dbReference type="EMBL" id="JADAQX010000366">
    <property type="protein sequence ID" value="KAF8820513.1"/>
    <property type="molecule type" value="Genomic_DNA"/>
</dbReference>
<evidence type="ECO:0000313" key="3">
    <source>
        <dbReference type="EMBL" id="KAF8820513.1"/>
    </source>
</evidence>
<reference evidence="3 4" key="1">
    <citation type="journal article" date="2020" name="bioRxiv">
        <title>Metabolic contributions of an alphaproteobacterial endosymbiont in the apicomplexan Cardiosporidium cionae.</title>
        <authorList>
            <person name="Hunter E.S."/>
            <person name="Paight C.J."/>
            <person name="Lane C.E."/>
        </authorList>
    </citation>
    <scope>NUCLEOTIDE SEQUENCE [LARGE SCALE GENOMIC DNA]</scope>
    <source>
        <strain evidence="3">ESH_2018</strain>
    </source>
</reference>
<feature type="domain" description="PAP/OAS1 substrate-binding-related" evidence="2">
    <location>
        <begin position="162"/>
        <end position="275"/>
    </location>
</feature>
<dbReference type="SUPFAM" id="SSF81631">
    <property type="entry name" value="PAP/OAS1 substrate-binding domain"/>
    <property type="match status" value="1"/>
</dbReference>
<dbReference type="Gene3D" id="3.30.460.10">
    <property type="entry name" value="Beta Polymerase, domain 2"/>
    <property type="match status" value="1"/>
</dbReference>
<evidence type="ECO:0000256" key="1">
    <source>
        <dbReference type="SAM" id="MobiDB-lite"/>
    </source>
</evidence>
<dbReference type="InterPro" id="IPR043519">
    <property type="entry name" value="NT_sf"/>
</dbReference>
<dbReference type="Pfam" id="PF26180">
    <property type="entry name" value="PAP-OAS1"/>
    <property type="match status" value="2"/>
</dbReference>
<dbReference type="InterPro" id="IPR058921">
    <property type="entry name" value="PAP/OAS1-rel"/>
</dbReference>
<dbReference type="PANTHER" id="PTHR45979">
    <property type="entry name" value="PAP/OAS1 SUBSTRATE-BINDING DOMAIN SUPERFAMILY"/>
    <property type="match status" value="1"/>
</dbReference>
<proteinExistence type="predicted"/>
<dbReference type="Gene3D" id="1.10.1410.10">
    <property type="match status" value="1"/>
</dbReference>
<evidence type="ECO:0000313" key="4">
    <source>
        <dbReference type="Proteomes" id="UP000823046"/>
    </source>
</evidence>
<feature type="compositionally biased region" description="Basic and acidic residues" evidence="1">
    <location>
        <begin position="424"/>
        <end position="446"/>
    </location>
</feature>
<dbReference type="Proteomes" id="UP000823046">
    <property type="component" value="Unassembled WGS sequence"/>
</dbReference>
<gene>
    <name evidence="3" type="ORF">IE077_003094</name>
</gene>
<dbReference type="SUPFAM" id="SSF81301">
    <property type="entry name" value="Nucleotidyltransferase"/>
    <property type="match status" value="1"/>
</dbReference>
<sequence length="789" mass="88877">MMERMNFLESWANTLIARIGPNAQSESLRLSACEYLRRLILETLNSNFSCSPNGFVVFRYGSVPLKTYLPDGDLDVGFVVFDHNGFIMADTTCDDYLNRLYQRLVMPDLLRHPIFPLRNATLIDADTRILKCFVGNIAVDISANKLGGCCAYVLLDLLDVLIGKNHLFKRSILFIKCWCAYESHTLGSRNGLMATYALEILIMNLFYLYFKILWSPLQVLMKFLEYYSNFEWKMYAVTACGPIHIEKLKELGLESQSSQDTSQSFLYDPHLERYAASLNFNEEGGAILGLVESCRRRFTLPYGGVDLKNKNKWKKNSAGAEFVIKSMNIVDPLNNGNNVGRSISESCYYRISASFQKGFYMLSSIRGGKLSFDFCNTFFKNTFLLLYNRAPPEHMQARIWFPAGHPKYFCSLGVYAPNKSSLRKQSDMTDETSEKDGKAGKSDSSDSTHFPMFSGLKEEQSDSTTLQGLFNLKDKEWPMHKPKSSLKYNSKWLLQHKWDGQNIGDFATSSTPEIVYNYDAKGDLDEFPSLTHCTANNYTEQKRDAVDMKEISTAAPKCSESSLSEYRLASMVESVPKVPSQIITCNCEATEDELLALPLKQALDDVPPLEPLGSNYGGDRVREKQYDSKCEVVTVKNALNASLDRVYSTCGEESLTTEQISHCLSMSPMSSKTHAEVENASLIEKSPPGGSMEHKAPHQCFLGNNQLNNALDVFESDKKEVSALMHLCELMSSQQAGTITVSAEGVWERLLEASRFLNLRAFKCTNPSGQFSERRNAANLYPRHSFAPK</sequence>
<name>A0ABQ7J937_9APIC</name>
<protein>
    <recommendedName>
        <fullName evidence="2">PAP/OAS1 substrate-binding-related domain-containing protein</fullName>
    </recommendedName>
</protein>